<dbReference type="CDD" id="cd04206">
    <property type="entry name" value="CuRO_1_LCC_like"/>
    <property type="match status" value="1"/>
</dbReference>
<dbReference type="Proteomes" id="UP000241818">
    <property type="component" value="Unassembled WGS sequence"/>
</dbReference>
<dbReference type="PANTHER" id="PTHR11709:SF511">
    <property type="entry name" value="LACCASE"/>
    <property type="match status" value="1"/>
</dbReference>
<protein>
    <recommendedName>
        <fullName evidence="11">Multicopper oxidase</fullName>
    </recommendedName>
</protein>
<dbReference type="SUPFAM" id="SSF49503">
    <property type="entry name" value="Cupredoxins"/>
    <property type="match status" value="2"/>
</dbReference>
<dbReference type="InterPro" id="IPR045087">
    <property type="entry name" value="Cu-oxidase_fam"/>
</dbReference>
<keyword evidence="2" id="KW-0479">Metal-binding</keyword>
<organism evidence="9 10">
    <name type="scientific">Amorphotheca resinae ATCC 22711</name>
    <dbReference type="NCBI Taxonomy" id="857342"/>
    <lineage>
        <taxon>Eukaryota</taxon>
        <taxon>Fungi</taxon>
        <taxon>Dikarya</taxon>
        <taxon>Ascomycota</taxon>
        <taxon>Pezizomycotina</taxon>
        <taxon>Leotiomycetes</taxon>
        <taxon>Helotiales</taxon>
        <taxon>Amorphothecaceae</taxon>
        <taxon>Amorphotheca</taxon>
    </lineage>
</organism>
<gene>
    <name evidence="9" type="ORF">M430DRAFT_122934</name>
</gene>
<feature type="domain" description="Plastocyanin-like" evidence="7">
    <location>
        <begin position="470"/>
        <end position="574"/>
    </location>
</feature>
<dbReference type="InterPro" id="IPR002355">
    <property type="entry name" value="Cu_oxidase_Cu_BS"/>
</dbReference>
<name>A0A2T3B0T3_AMORE</name>
<dbReference type="InParanoid" id="A0A2T3B0T3"/>
<dbReference type="InterPro" id="IPR008972">
    <property type="entry name" value="Cupredoxin"/>
</dbReference>
<dbReference type="InterPro" id="IPR011707">
    <property type="entry name" value="Cu-oxidase-like_N"/>
</dbReference>
<evidence type="ECO:0000259" key="7">
    <source>
        <dbReference type="Pfam" id="PF07731"/>
    </source>
</evidence>
<dbReference type="PANTHER" id="PTHR11709">
    <property type="entry name" value="MULTI-COPPER OXIDASE"/>
    <property type="match status" value="1"/>
</dbReference>
<comment type="similarity">
    <text evidence="1">Belongs to the multicopper oxidase family.</text>
</comment>
<dbReference type="EMBL" id="KZ679012">
    <property type="protein sequence ID" value="PSS17010.1"/>
    <property type="molecule type" value="Genomic_DNA"/>
</dbReference>
<evidence type="ECO:0000256" key="2">
    <source>
        <dbReference type="ARBA" id="ARBA00022723"/>
    </source>
</evidence>
<keyword evidence="3" id="KW-0560">Oxidoreductase</keyword>
<dbReference type="PROSITE" id="PS00080">
    <property type="entry name" value="MULTICOPPER_OXIDASE2"/>
    <property type="match status" value="1"/>
</dbReference>
<evidence type="ECO:0000259" key="6">
    <source>
        <dbReference type="Pfam" id="PF00394"/>
    </source>
</evidence>
<dbReference type="Pfam" id="PF07731">
    <property type="entry name" value="Cu-oxidase_2"/>
    <property type="match status" value="1"/>
</dbReference>
<evidence type="ECO:0000256" key="5">
    <source>
        <dbReference type="SAM" id="MobiDB-lite"/>
    </source>
</evidence>
<evidence type="ECO:0000259" key="8">
    <source>
        <dbReference type="Pfam" id="PF07732"/>
    </source>
</evidence>
<evidence type="ECO:0000256" key="1">
    <source>
        <dbReference type="ARBA" id="ARBA00010609"/>
    </source>
</evidence>
<dbReference type="CDD" id="cd13910">
    <property type="entry name" value="CuRO_3_MCO_like_4"/>
    <property type="match status" value="1"/>
</dbReference>
<evidence type="ECO:0008006" key="11">
    <source>
        <dbReference type="Google" id="ProtNLM"/>
    </source>
</evidence>
<feature type="compositionally biased region" description="Low complexity" evidence="5">
    <location>
        <begin position="1"/>
        <end position="21"/>
    </location>
</feature>
<dbReference type="Pfam" id="PF07732">
    <property type="entry name" value="Cu-oxidase_3"/>
    <property type="match status" value="1"/>
</dbReference>
<dbReference type="CDD" id="cd04205">
    <property type="entry name" value="CuRO_2_LCC_like"/>
    <property type="match status" value="1"/>
</dbReference>
<dbReference type="PROSITE" id="PS00079">
    <property type="entry name" value="MULTICOPPER_OXIDASE1"/>
    <property type="match status" value="1"/>
</dbReference>
<dbReference type="Gene3D" id="2.60.40.420">
    <property type="entry name" value="Cupredoxins - blue copper proteins"/>
    <property type="match status" value="3"/>
</dbReference>
<evidence type="ECO:0000256" key="4">
    <source>
        <dbReference type="ARBA" id="ARBA00023008"/>
    </source>
</evidence>
<reference evidence="9 10" key="1">
    <citation type="journal article" date="2018" name="New Phytol.">
        <title>Comparative genomics and transcriptomics depict ericoid mycorrhizal fungi as versatile saprotrophs and plant mutualists.</title>
        <authorList>
            <person name="Martino E."/>
            <person name="Morin E."/>
            <person name="Grelet G.A."/>
            <person name="Kuo A."/>
            <person name="Kohler A."/>
            <person name="Daghino S."/>
            <person name="Barry K.W."/>
            <person name="Cichocki N."/>
            <person name="Clum A."/>
            <person name="Dockter R.B."/>
            <person name="Hainaut M."/>
            <person name="Kuo R.C."/>
            <person name="LaButti K."/>
            <person name="Lindahl B.D."/>
            <person name="Lindquist E.A."/>
            <person name="Lipzen A."/>
            <person name="Khouja H.R."/>
            <person name="Magnuson J."/>
            <person name="Murat C."/>
            <person name="Ohm R.A."/>
            <person name="Singer S.W."/>
            <person name="Spatafora J.W."/>
            <person name="Wang M."/>
            <person name="Veneault-Fourrey C."/>
            <person name="Henrissat B."/>
            <person name="Grigoriev I.V."/>
            <person name="Martin F.M."/>
            <person name="Perotto S."/>
        </authorList>
    </citation>
    <scope>NUCLEOTIDE SEQUENCE [LARGE SCALE GENOMIC DNA]</scope>
    <source>
        <strain evidence="9 10">ATCC 22711</strain>
    </source>
</reference>
<accession>A0A2T3B0T3</accession>
<proteinExistence type="inferred from homology"/>
<dbReference type="InterPro" id="IPR011706">
    <property type="entry name" value="Cu-oxidase_C"/>
</dbReference>
<feature type="domain" description="Plastocyanin-like" evidence="8">
    <location>
        <begin position="58"/>
        <end position="171"/>
    </location>
</feature>
<dbReference type="AlphaFoldDB" id="A0A2T3B0T3"/>
<dbReference type="GO" id="GO:0016491">
    <property type="term" value="F:oxidoreductase activity"/>
    <property type="evidence" value="ECO:0007669"/>
    <property type="project" value="UniProtKB-KW"/>
</dbReference>
<keyword evidence="10" id="KW-1185">Reference proteome</keyword>
<keyword evidence="4" id="KW-0186">Copper</keyword>
<evidence type="ECO:0000313" key="9">
    <source>
        <dbReference type="EMBL" id="PSS17010.1"/>
    </source>
</evidence>
<dbReference type="STRING" id="857342.A0A2T3B0T3"/>
<dbReference type="InterPro" id="IPR033138">
    <property type="entry name" value="Cu_oxidase_CS"/>
</dbReference>
<sequence>MTSLTKLLESSSSRSTVSSSSHNADSLERMLGIELHPEHHVYRAPKTIAQDWVVTSGVRYPDGVKKDVYLVNGEFPGPTIECRSGDRLVIHVTNDLVDKDISIHWHGLSMRNANAMDGAVGFTQCPISPGGKFTYEFEIEQTTSGTFWWHAHSQVQRGDGMYGGLVVHKPANDETEMSQYGYENEVLLLIGDWYHRSAEEVLAWYMSVRGFGNEPVPDSLLINGAGRFICSMAVPARPVECIDKLPEEMPGILSKRISGSPIRLRIANVGSLAGFNLRLSSGTLKPLTVDGGCPITATASDSVGILYPGERMDALVMWDGGLDSSEARLHISLDSENFRYPNPALRINQSFPIYTNTMTPNSTDEQTLMDWKKPSTHFDLAKATTTTFSPSADMNDTTSIIPQEADQTILLYTKTQKLAKFSNHPMGFMNRTSWSPQSSPALPLISLPRSSWDANQLIPFIPLPSSTPLWVDLIINNLDDGAHPFHLHGYSFYVLASHRTSHGWGSYSPYAASGNSAQKPELNLLNPVRRDTVSVPSHGYVVLRFRADNPGVWMLHCHVIFHQASGMAMGLLVGGHEMHEVVDAEAKALCG</sequence>
<feature type="domain" description="Plastocyanin-like" evidence="6">
    <location>
        <begin position="185"/>
        <end position="317"/>
    </location>
</feature>
<feature type="region of interest" description="Disordered" evidence="5">
    <location>
        <begin position="1"/>
        <end position="23"/>
    </location>
</feature>
<dbReference type="RefSeq" id="XP_024720518.1">
    <property type="nucleotide sequence ID" value="XM_024861862.1"/>
</dbReference>
<dbReference type="InterPro" id="IPR001117">
    <property type="entry name" value="Cu-oxidase_2nd"/>
</dbReference>
<dbReference type="Pfam" id="PF00394">
    <property type="entry name" value="Cu-oxidase"/>
    <property type="match status" value="1"/>
</dbReference>
<evidence type="ECO:0000256" key="3">
    <source>
        <dbReference type="ARBA" id="ARBA00023002"/>
    </source>
</evidence>
<dbReference type="OrthoDB" id="2121828at2759"/>
<dbReference type="GeneID" id="36569943"/>
<evidence type="ECO:0000313" key="10">
    <source>
        <dbReference type="Proteomes" id="UP000241818"/>
    </source>
</evidence>
<dbReference type="GO" id="GO:0005507">
    <property type="term" value="F:copper ion binding"/>
    <property type="evidence" value="ECO:0007669"/>
    <property type="project" value="InterPro"/>
</dbReference>